<proteinExistence type="predicted"/>
<dbReference type="EMBL" id="SNRW01010319">
    <property type="protein sequence ID" value="KAA6376737.1"/>
    <property type="molecule type" value="Genomic_DNA"/>
</dbReference>
<evidence type="ECO:0000313" key="1">
    <source>
        <dbReference type="EMBL" id="KAA6376737.1"/>
    </source>
</evidence>
<reference evidence="1 2" key="1">
    <citation type="submission" date="2019-03" db="EMBL/GenBank/DDBJ databases">
        <title>Single cell metagenomics reveals metabolic interactions within the superorganism composed of flagellate Streblomastix strix and complex community of Bacteroidetes bacteria on its surface.</title>
        <authorList>
            <person name="Treitli S.C."/>
            <person name="Kolisko M."/>
            <person name="Husnik F."/>
            <person name="Keeling P."/>
            <person name="Hampl V."/>
        </authorList>
    </citation>
    <scope>NUCLEOTIDE SEQUENCE [LARGE SCALE GENOMIC DNA]</scope>
    <source>
        <strain evidence="1">ST1C</strain>
    </source>
</reference>
<gene>
    <name evidence="1" type="ORF">EZS28_027736</name>
</gene>
<dbReference type="Proteomes" id="UP000324800">
    <property type="component" value="Unassembled WGS sequence"/>
</dbReference>
<sequence length="178" mass="20228">MDLFNSEKVSFMSSASSFYAGISEAALNDIITGVARVQDSPKVVVAYVKRFMVANPKLTKTACNCIYKFCDSEVLHLAANQNKQCLKCDQKRERSEKTSEIYKLRIARFGKRYRKTGQHIISDASFATLVKTDGQAIGRTYLTWSESHRCQKTIGDIQWKDDRYGFKLLQSNECINSI</sequence>
<comment type="caution">
    <text evidence="1">The sequence shown here is derived from an EMBL/GenBank/DDBJ whole genome shotgun (WGS) entry which is preliminary data.</text>
</comment>
<evidence type="ECO:0000313" key="2">
    <source>
        <dbReference type="Proteomes" id="UP000324800"/>
    </source>
</evidence>
<dbReference type="AlphaFoldDB" id="A0A5J4V299"/>
<name>A0A5J4V299_9EUKA</name>
<accession>A0A5J4V299</accession>
<organism evidence="1 2">
    <name type="scientific">Streblomastix strix</name>
    <dbReference type="NCBI Taxonomy" id="222440"/>
    <lineage>
        <taxon>Eukaryota</taxon>
        <taxon>Metamonada</taxon>
        <taxon>Preaxostyla</taxon>
        <taxon>Oxymonadida</taxon>
        <taxon>Streblomastigidae</taxon>
        <taxon>Streblomastix</taxon>
    </lineage>
</organism>
<protein>
    <submittedName>
        <fullName evidence="1">Uncharacterized protein</fullName>
    </submittedName>
</protein>